<dbReference type="Gene3D" id="3.30.565.10">
    <property type="entry name" value="Histidine kinase-like ATPase, C-terminal domain"/>
    <property type="match status" value="1"/>
</dbReference>
<keyword evidence="14" id="KW-1185">Reference proteome</keyword>
<evidence type="ECO:0000259" key="12">
    <source>
        <dbReference type="Pfam" id="PF23539"/>
    </source>
</evidence>
<dbReference type="CDD" id="cd16917">
    <property type="entry name" value="HATPase_UhpB-NarQ-NarX-like"/>
    <property type="match status" value="1"/>
</dbReference>
<comment type="catalytic activity">
    <reaction evidence="1">
        <text>ATP + protein L-histidine = ADP + protein N-phospho-L-histidine.</text>
        <dbReference type="EC" id="2.7.13.3"/>
    </reaction>
</comment>
<feature type="transmembrane region" description="Helical" evidence="9">
    <location>
        <begin position="124"/>
        <end position="144"/>
    </location>
</feature>
<reference evidence="13 14" key="1">
    <citation type="submission" date="2024-09" db="EMBL/GenBank/DDBJ databases">
        <authorList>
            <person name="Sun Q."/>
            <person name="Mori K."/>
        </authorList>
    </citation>
    <scope>NUCLEOTIDE SEQUENCE [LARGE SCALE GENOMIC DNA]</scope>
    <source>
        <strain evidence="13 14">TBRC 7907</strain>
    </source>
</reference>
<evidence type="ECO:0000259" key="10">
    <source>
        <dbReference type="Pfam" id="PF02518"/>
    </source>
</evidence>
<dbReference type="EMBL" id="JBHLZU010000002">
    <property type="protein sequence ID" value="MFB9902851.1"/>
    <property type="molecule type" value="Genomic_DNA"/>
</dbReference>
<evidence type="ECO:0000256" key="3">
    <source>
        <dbReference type="ARBA" id="ARBA00022553"/>
    </source>
</evidence>
<feature type="domain" description="DUF7134" evidence="12">
    <location>
        <begin position="9"/>
        <end position="152"/>
    </location>
</feature>
<dbReference type="InterPro" id="IPR050482">
    <property type="entry name" value="Sensor_HK_TwoCompSys"/>
</dbReference>
<dbReference type="PANTHER" id="PTHR24421">
    <property type="entry name" value="NITRATE/NITRITE SENSOR PROTEIN NARX-RELATED"/>
    <property type="match status" value="1"/>
</dbReference>
<evidence type="ECO:0000256" key="4">
    <source>
        <dbReference type="ARBA" id="ARBA00022679"/>
    </source>
</evidence>
<feature type="domain" description="Signal transduction histidine kinase subgroup 3 dimerisation and phosphoacceptor" evidence="11">
    <location>
        <begin position="166"/>
        <end position="222"/>
    </location>
</feature>
<keyword evidence="7" id="KW-0067">ATP-binding</keyword>
<proteinExistence type="predicted"/>
<evidence type="ECO:0000313" key="13">
    <source>
        <dbReference type="EMBL" id="MFB9902851.1"/>
    </source>
</evidence>
<dbReference type="SUPFAM" id="SSF55874">
    <property type="entry name" value="ATPase domain of HSP90 chaperone/DNA topoisomerase II/histidine kinase"/>
    <property type="match status" value="1"/>
</dbReference>
<evidence type="ECO:0000259" key="11">
    <source>
        <dbReference type="Pfam" id="PF07730"/>
    </source>
</evidence>
<feature type="transmembrane region" description="Helical" evidence="9">
    <location>
        <begin position="99"/>
        <end position="118"/>
    </location>
</feature>
<gene>
    <name evidence="13" type="ORF">ACFFQA_02750</name>
</gene>
<dbReference type="Gene3D" id="1.20.5.1930">
    <property type="match status" value="1"/>
</dbReference>
<dbReference type="GO" id="GO:0016301">
    <property type="term" value="F:kinase activity"/>
    <property type="evidence" value="ECO:0007669"/>
    <property type="project" value="UniProtKB-KW"/>
</dbReference>
<keyword evidence="3" id="KW-0597">Phosphoprotein</keyword>
<comment type="caution">
    <text evidence="13">The sequence shown here is derived from an EMBL/GenBank/DDBJ whole genome shotgun (WGS) entry which is preliminary data.</text>
</comment>
<evidence type="ECO:0000256" key="1">
    <source>
        <dbReference type="ARBA" id="ARBA00000085"/>
    </source>
</evidence>
<name>A0ABV5ZSX6_9PSEU</name>
<keyword evidence="9" id="KW-1133">Transmembrane helix</keyword>
<sequence length="348" mass="36753">MFGQLRVPDGALAIGATALGLAIYHTASREHVTALTAFGHVVVVVGCVPLAWRRVHPLLVLGAVEVALATAVVAEPYLQGLLTPCSWLAVYSVAASPKPFPRLVFVLACTPAVAWALAQDDVSWPRFVFFAVQSLGITAAFWALGHSRRVRQAQQELLVERAAAEERAYVTRELHDVLASTLTGVVTLARGARDQPELAGQVLAEIERAGREGLTETREVLREKGNSRPGLDRLPDLVDLTRTAGVPVRLVVEGDPKGMPEATGSVAFRIAQEALTNAVRHGDGNVTIHIGHSAVAVDIEVTNSGSGHENASGLGLAGMADRVRALGGTFHAGPTAGGGWSVRARLPR</sequence>
<keyword evidence="8" id="KW-0902">Two-component regulatory system</keyword>
<feature type="domain" description="Histidine kinase/HSP90-like ATPase" evidence="10">
    <location>
        <begin position="268"/>
        <end position="347"/>
    </location>
</feature>
<organism evidence="13 14">
    <name type="scientific">Allokutzneria oryzae</name>
    <dbReference type="NCBI Taxonomy" id="1378989"/>
    <lineage>
        <taxon>Bacteria</taxon>
        <taxon>Bacillati</taxon>
        <taxon>Actinomycetota</taxon>
        <taxon>Actinomycetes</taxon>
        <taxon>Pseudonocardiales</taxon>
        <taxon>Pseudonocardiaceae</taxon>
        <taxon>Allokutzneria</taxon>
    </lineage>
</organism>
<evidence type="ECO:0000256" key="2">
    <source>
        <dbReference type="ARBA" id="ARBA00012438"/>
    </source>
</evidence>
<evidence type="ECO:0000256" key="7">
    <source>
        <dbReference type="ARBA" id="ARBA00022840"/>
    </source>
</evidence>
<dbReference type="PANTHER" id="PTHR24421:SF10">
    <property type="entry name" value="NITRATE_NITRITE SENSOR PROTEIN NARQ"/>
    <property type="match status" value="1"/>
</dbReference>
<dbReference type="Proteomes" id="UP001589693">
    <property type="component" value="Unassembled WGS sequence"/>
</dbReference>
<dbReference type="InterPro" id="IPR011712">
    <property type="entry name" value="Sig_transdc_His_kin_sub3_dim/P"/>
</dbReference>
<keyword evidence="6 13" id="KW-0418">Kinase</keyword>
<keyword evidence="5" id="KW-0547">Nucleotide-binding</keyword>
<evidence type="ECO:0000256" key="9">
    <source>
        <dbReference type="SAM" id="Phobius"/>
    </source>
</evidence>
<evidence type="ECO:0000313" key="14">
    <source>
        <dbReference type="Proteomes" id="UP001589693"/>
    </source>
</evidence>
<evidence type="ECO:0000256" key="8">
    <source>
        <dbReference type="ARBA" id="ARBA00023012"/>
    </source>
</evidence>
<evidence type="ECO:0000256" key="6">
    <source>
        <dbReference type="ARBA" id="ARBA00022777"/>
    </source>
</evidence>
<dbReference type="InterPro" id="IPR036890">
    <property type="entry name" value="HATPase_C_sf"/>
</dbReference>
<keyword evidence="4" id="KW-0808">Transferase</keyword>
<accession>A0ABV5ZSX6</accession>
<dbReference type="InterPro" id="IPR055558">
    <property type="entry name" value="DUF7134"/>
</dbReference>
<protein>
    <recommendedName>
        <fullName evidence="2">histidine kinase</fullName>
        <ecNumber evidence="2">2.7.13.3</ecNumber>
    </recommendedName>
</protein>
<feature type="transmembrane region" description="Helical" evidence="9">
    <location>
        <begin position="32"/>
        <end position="52"/>
    </location>
</feature>
<keyword evidence="9" id="KW-0812">Transmembrane</keyword>
<dbReference type="InterPro" id="IPR003594">
    <property type="entry name" value="HATPase_dom"/>
</dbReference>
<dbReference type="Pfam" id="PF23539">
    <property type="entry name" value="DUF7134"/>
    <property type="match status" value="1"/>
</dbReference>
<dbReference type="Pfam" id="PF07730">
    <property type="entry name" value="HisKA_3"/>
    <property type="match status" value="1"/>
</dbReference>
<evidence type="ECO:0000256" key="5">
    <source>
        <dbReference type="ARBA" id="ARBA00022741"/>
    </source>
</evidence>
<feature type="transmembrane region" description="Helical" evidence="9">
    <location>
        <begin position="6"/>
        <end position="25"/>
    </location>
</feature>
<dbReference type="RefSeq" id="WP_377849956.1">
    <property type="nucleotide sequence ID" value="NZ_JBHLZU010000002.1"/>
</dbReference>
<dbReference type="EC" id="2.7.13.3" evidence="2"/>
<dbReference type="Pfam" id="PF02518">
    <property type="entry name" value="HATPase_c"/>
    <property type="match status" value="1"/>
</dbReference>
<keyword evidence="9" id="KW-0472">Membrane</keyword>